<feature type="signal peptide" evidence="15">
    <location>
        <begin position="1"/>
        <end position="20"/>
    </location>
</feature>
<keyword evidence="12 13" id="KW-0998">Cell outer membrane</keyword>
<evidence type="ECO:0000256" key="14">
    <source>
        <dbReference type="RuleBase" id="RU003357"/>
    </source>
</evidence>
<dbReference type="Pfam" id="PF00593">
    <property type="entry name" value="TonB_dep_Rec_b-barrel"/>
    <property type="match status" value="1"/>
</dbReference>
<evidence type="ECO:0000256" key="9">
    <source>
        <dbReference type="ARBA" id="ARBA00023077"/>
    </source>
</evidence>
<dbReference type="KEGG" id="ahs:AHALO_0380"/>
<dbReference type="Pfam" id="PF07715">
    <property type="entry name" value="Plug"/>
    <property type="match status" value="1"/>
</dbReference>
<dbReference type="CDD" id="cd01347">
    <property type="entry name" value="ligand_gated_channel"/>
    <property type="match status" value="1"/>
</dbReference>
<dbReference type="InterPro" id="IPR036942">
    <property type="entry name" value="Beta-barrel_TonB_sf"/>
</dbReference>
<keyword evidence="8" id="KW-0406">Ion transport</keyword>
<evidence type="ECO:0000313" key="19">
    <source>
        <dbReference type="Proteomes" id="UP000233248"/>
    </source>
</evidence>
<keyword evidence="11 18" id="KW-0675">Receptor</keyword>
<keyword evidence="3 13" id="KW-0813">Transport</keyword>
<evidence type="ECO:0000256" key="7">
    <source>
        <dbReference type="ARBA" id="ARBA00023004"/>
    </source>
</evidence>
<evidence type="ECO:0000256" key="2">
    <source>
        <dbReference type="ARBA" id="ARBA00009810"/>
    </source>
</evidence>
<keyword evidence="15" id="KW-0732">Signal</keyword>
<dbReference type="EMBL" id="NXIF01000021">
    <property type="protein sequence ID" value="PKI81193.1"/>
    <property type="molecule type" value="Genomic_DNA"/>
</dbReference>
<gene>
    <name evidence="18" type="ORF">CP960_05455</name>
</gene>
<protein>
    <submittedName>
        <fullName evidence="18">TonB-dependent siderophore receptor</fullName>
    </submittedName>
</protein>
<evidence type="ECO:0000256" key="12">
    <source>
        <dbReference type="ARBA" id="ARBA00023237"/>
    </source>
</evidence>
<feature type="domain" description="TonB-dependent receptor plug" evidence="17">
    <location>
        <begin position="45"/>
        <end position="149"/>
    </location>
</feature>
<evidence type="ECO:0000256" key="13">
    <source>
        <dbReference type="PROSITE-ProRule" id="PRU01360"/>
    </source>
</evidence>
<evidence type="ECO:0000256" key="15">
    <source>
        <dbReference type="SAM" id="SignalP"/>
    </source>
</evidence>
<evidence type="ECO:0000259" key="16">
    <source>
        <dbReference type="Pfam" id="PF00593"/>
    </source>
</evidence>
<proteinExistence type="inferred from homology"/>
<comment type="subcellular location">
    <subcellularLocation>
        <location evidence="1 13">Cell outer membrane</location>
        <topology evidence="1 13">Multi-pass membrane protein</topology>
    </subcellularLocation>
</comment>
<evidence type="ECO:0000256" key="4">
    <source>
        <dbReference type="ARBA" id="ARBA00022452"/>
    </source>
</evidence>
<keyword evidence="7" id="KW-0408">Iron</keyword>
<name>A0A2N1J3S1_9BACT</name>
<evidence type="ECO:0000256" key="5">
    <source>
        <dbReference type="ARBA" id="ARBA00022496"/>
    </source>
</evidence>
<dbReference type="InterPro" id="IPR010105">
    <property type="entry name" value="TonB_sidphr_rcpt"/>
</dbReference>
<dbReference type="Gene3D" id="2.40.170.20">
    <property type="entry name" value="TonB-dependent receptor, beta-barrel domain"/>
    <property type="match status" value="1"/>
</dbReference>
<comment type="caution">
    <text evidence="18">The sequence shown here is derived from an EMBL/GenBank/DDBJ whole genome shotgun (WGS) entry which is preliminary data.</text>
</comment>
<evidence type="ECO:0000256" key="6">
    <source>
        <dbReference type="ARBA" id="ARBA00022692"/>
    </source>
</evidence>
<dbReference type="PANTHER" id="PTHR32552">
    <property type="entry name" value="FERRICHROME IRON RECEPTOR-RELATED"/>
    <property type="match status" value="1"/>
</dbReference>
<keyword evidence="5" id="KW-0410">Iron transport</keyword>
<keyword evidence="6 13" id="KW-0812">Transmembrane</keyword>
<evidence type="ECO:0000256" key="11">
    <source>
        <dbReference type="ARBA" id="ARBA00023170"/>
    </source>
</evidence>
<feature type="domain" description="TonB-dependent receptor-like beta-barrel" evidence="16">
    <location>
        <begin position="243"/>
        <end position="665"/>
    </location>
</feature>
<dbReference type="InterPro" id="IPR000531">
    <property type="entry name" value="Beta-barrel_TonB"/>
</dbReference>
<keyword evidence="9 14" id="KW-0798">TonB box</keyword>
<keyword evidence="4 13" id="KW-1134">Transmembrane beta strand</keyword>
<dbReference type="InterPro" id="IPR039426">
    <property type="entry name" value="TonB-dep_rcpt-like"/>
</dbReference>
<dbReference type="PROSITE" id="PS00430">
    <property type="entry name" value="TONB_DEPENDENT_REC_1"/>
    <property type="match status" value="1"/>
</dbReference>
<dbReference type="InterPro" id="IPR012910">
    <property type="entry name" value="Plug_dom"/>
</dbReference>
<feature type="chain" id="PRO_5014955795" evidence="15">
    <location>
        <begin position="21"/>
        <end position="699"/>
    </location>
</feature>
<evidence type="ECO:0000256" key="8">
    <source>
        <dbReference type="ARBA" id="ARBA00023065"/>
    </source>
</evidence>
<organism evidence="18 19">
    <name type="scientific">Malaciobacter halophilus</name>
    <dbReference type="NCBI Taxonomy" id="197482"/>
    <lineage>
        <taxon>Bacteria</taxon>
        <taxon>Pseudomonadati</taxon>
        <taxon>Campylobacterota</taxon>
        <taxon>Epsilonproteobacteria</taxon>
        <taxon>Campylobacterales</taxon>
        <taxon>Arcobacteraceae</taxon>
        <taxon>Malaciobacter</taxon>
    </lineage>
</organism>
<accession>A0A2N1J3S1</accession>
<dbReference type="GO" id="GO:0015891">
    <property type="term" value="P:siderophore transport"/>
    <property type="evidence" value="ECO:0007669"/>
    <property type="project" value="InterPro"/>
</dbReference>
<reference evidence="18 19" key="1">
    <citation type="submission" date="2017-09" db="EMBL/GenBank/DDBJ databases">
        <title>Genomics of the genus Arcobacter.</title>
        <authorList>
            <person name="Perez-Cataluna A."/>
            <person name="Figueras M.J."/>
            <person name="Salas-Masso N."/>
        </authorList>
    </citation>
    <scope>NUCLEOTIDE SEQUENCE [LARGE SCALE GENOMIC DNA]</scope>
    <source>
        <strain evidence="18 19">DSM 18005</strain>
    </source>
</reference>
<dbReference type="OrthoDB" id="9763670at2"/>
<dbReference type="PANTHER" id="PTHR32552:SF81">
    <property type="entry name" value="TONB-DEPENDENT OUTER MEMBRANE RECEPTOR"/>
    <property type="match status" value="1"/>
</dbReference>
<sequence length="699" mass="79873">MNKPISLILASLICTSVAYAHSEHEKKSTNLDSITVTANKIEENIKDVPQSITVLDETTLQEKGIKTVIDVINQVPGMYAANSTSGTYINFRGLNTSLFTNNNPVVVYINGIPMANRYNFNPALANVQRVEVLRGPQGTLYGKDAIGAVINIVTKEANNYYNGSLNLEYGSNNYNLANFYINGPIIKDRLFWGLNGNFQKDDGWIKNTYPGMNDHANRQNSRKVNTYFLYKPTDRLSLKLNLTDEHEKRHWSDGYSQSDQIDVSDANRDDAEYFSFDVPTVEILDTQAQSFQAKYAFNNFDFSSLTTHKKFNIDGEYDADYSDNPAFKELYQMNKSETKSWTQEFRLSSTNSEDFRWVAGLYFEDEKLNNGPYGMQFNMMGTKMVQDAQSITNSKTQALFGQVTIPFYEDFELTLGGRYQRIKKDIDLDMYMLPVGVSGPAMNHFNDEKTWNTFLPKLALSYKINEDWTTYTSISKGYMPGGFNYFAMNNDKDANSFEAQKSTNYEIGLKGSFEKTDLTLSIFRMDIKDIHVYKSLSTSIWLTDNAKKAYSQGVELEINHYPNSNWELTSAFGFTDAKYKQYDAGDAKYDDEKIQLTPEYTARVGVGYFNPSGFYSRADINLQGPTYFFHDSKNKMDKQDSYITTNVKFGYKYKDWDFYAYANNIFDEKYVTAFDTAGGMSRITFGDPRKIGVGLRYSF</sequence>
<evidence type="ECO:0000256" key="10">
    <source>
        <dbReference type="ARBA" id="ARBA00023136"/>
    </source>
</evidence>
<dbReference type="GO" id="GO:0015343">
    <property type="term" value="F:siderophore-iron transmembrane transporter activity"/>
    <property type="evidence" value="ECO:0007669"/>
    <property type="project" value="InterPro"/>
</dbReference>
<dbReference type="GO" id="GO:0038023">
    <property type="term" value="F:signaling receptor activity"/>
    <property type="evidence" value="ECO:0007669"/>
    <property type="project" value="InterPro"/>
</dbReference>
<evidence type="ECO:0000259" key="17">
    <source>
        <dbReference type="Pfam" id="PF07715"/>
    </source>
</evidence>
<keyword evidence="19" id="KW-1185">Reference proteome</keyword>
<keyword evidence="10 13" id="KW-0472">Membrane</keyword>
<dbReference type="RefSeq" id="WP_101184407.1">
    <property type="nucleotide sequence ID" value="NZ_CP031218.1"/>
</dbReference>
<dbReference type="SUPFAM" id="SSF56935">
    <property type="entry name" value="Porins"/>
    <property type="match status" value="1"/>
</dbReference>
<evidence type="ECO:0000256" key="1">
    <source>
        <dbReference type="ARBA" id="ARBA00004571"/>
    </source>
</evidence>
<dbReference type="InterPro" id="IPR010916">
    <property type="entry name" value="TonB_box_CS"/>
</dbReference>
<evidence type="ECO:0000256" key="3">
    <source>
        <dbReference type="ARBA" id="ARBA00022448"/>
    </source>
</evidence>
<dbReference type="Proteomes" id="UP000233248">
    <property type="component" value="Unassembled WGS sequence"/>
</dbReference>
<dbReference type="PROSITE" id="PS52016">
    <property type="entry name" value="TONB_DEPENDENT_REC_3"/>
    <property type="match status" value="1"/>
</dbReference>
<evidence type="ECO:0000313" key="18">
    <source>
        <dbReference type="EMBL" id="PKI81193.1"/>
    </source>
</evidence>
<comment type="similarity">
    <text evidence="2 13 14">Belongs to the TonB-dependent receptor family.</text>
</comment>
<dbReference type="GO" id="GO:0009279">
    <property type="term" value="C:cell outer membrane"/>
    <property type="evidence" value="ECO:0007669"/>
    <property type="project" value="UniProtKB-SubCell"/>
</dbReference>
<dbReference type="AlphaFoldDB" id="A0A2N1J3S1"/>
<dbReference type="NCBIfam" id="TIGR01783">
    <property type="entry name" value="TonB-siderophor"/>
    <property type="match status" value="1"/>
</dbReference>